<proteinExistence type="predicted"/>
<feature type="region of interest" description="Disordered" evidence="2">
    <location>
        <begin position="58"/>
        <end position="77"/>
    </location>
</feature>
<dbReference type="Pfam" id="PF16087">
    <property type="entry name" value="DUF4817"/>
    <property type="match status" value="1"/>
</dbReference>
<organism evidence="4 5">
    <name type="scientific">Vanessa tameamea</name>
    <name type="common">Kamehameha butterfly</name>
    <dbReference type="NCBI Taxonomy" id="334116"/>
    <lineage>
        <taxon>Eukaryota</taxon>
        <taxon>Metazoa</taxon>
        <taxon>Ecdysozoa</taxon>
        <taxon>Arthropoda</taxon>
        <taxon>Hexapoda</taxon>
        <taxon>Insecta</taxon>
        <taxon>Pterygota</taxon>
        <taxon>Neoptera</taxon>
        <taxon>Endopterygota</taxon>
        <taxon>Lepidoptera</taxon>
        <taxon>Glossata</taxon>
        <taxon>Ditrysia</taxon>
        <taxon>Papilionoidea</taxon>
        <taxon>Nymphalidae</taxon>
        <taxon>Nymphalinae</taxon>
        <taxon>Vanessa</taxon>
    </lineage>
</organism>
<evidence type="ECO:0000313" key="5">
    <source>
        <dbReference type="RefSeq" id="XP_064075074.1"/>
    </source>
</evidence>
<dbReference type="Gene3D" id="3.30.420.10">
    <property type="entry name" value="Ribonuclease H-like superfamily/Ribonuclease H"/>
    <property type="match status" value="1"/>
</dbReference>
<evidence type="ECO:0000313" key="4">
    <source>
        <dbReference type="Proteomes" id="UP001652626"/>
    </source>
</evidence>
<dbReference type="Proteomes" id="UP001652626">
    <property type="component" value="Chromosome 25"/>
</dbReference>
<dbReference type="InterPro" id="IPR032135">
    <property type="entry name" value="DUF4817"/>
</dbReference>
<dbReference type="PANTHER" id="PTHR47326">
    <property type="entry name" value="TRANSPOSABLE ELEMENT TC3 TRANSPOSASE-LIKE PROTEIN"/>
    <property type="match status" value="1"/>
</dbReference>
<dbReference type="PANTHER" id="PTHR47326:SF1">
    <property type="entry name" value="HTH PSQ-TYPE DOMAIN-CONTAINING PROTEIN"/>
    <property type="match status" value="1"/>
</dbReference>
<keyword evidence="4" id="KW-1185">Reference proteome</keyword>
<comment type="subcellular location">
    <subcellularLocation>
        <location evidence="1">Nucleus</location>
    </subcellularLocation>
</comment>
<feature type="domain" description="DUF4817" evidence="3">
    <location>
        <begin position="5"/>
        <end position="61"/>
    </location>
</feature>
<evidence type="ECO:0000256" key="2">
    <source>
        <dbReference type="SAM" id="MobiDB-lite"/>
    </source>
</evidence>
<dbReference type="InterPro" id="IPR036397">
    <property type="entry name" value="RNaseH_sf"/>
</dbReference>
<protein>
    <submittedName>
        <fullName evidence="5">Uncharacterized protein LOC135194139</fullName>
    </submittedName>
</protein>
<evidence type="ECO:0000256" key="1">
    <source>
        <dbReference type="ARBA" id="ARBA00004123"/>
    </source>
</evidence>
<gene>
    <name evidence="5" type="primary">LOC135194139</name>
</gene>
<name>A0ABM4AUW4_VANTA</name>
<dbReference type="SUPFAM" id="SSF46689">
    <property type="entry name" value="Homeodomain-like"/>
    <property type="match status" value="1"/>
</dbReference>
<reference evidence="5" key="1">
    <citation type="submission" date="2025-08" db="UniProtKB">
        <authorList>
            <consortium name="RefSeq"/>
        </authorList>
    </citation>
    <scope>IDENTIFICATION</scope>
    <source>
        <tissue evidence="5">Whole body</tissue>
    </source>
</reference>
<accession>A0ABM4AUW4</accession>
<sequence length="344" mass="39939">MASFSGAQRAFCVREYYRNNDSATEAQRKFCTQYNIRNKNQAPSTRAIKNWVQKFEKTGSTLNQPRSGRPKTSREPANIERVRASVKEQPGLSTRKRSSVLNVSRTSLNRILHKDLHLHPYKIQIVQQLRPNDYTQRLQFANEMLARFTSFNNIFFSDAAHFHINGHVNRQNCRYWSDANPQLKHQKPLHSPKVTVWAALSASGIIGPYFYEDQRSRPVTVNTQRYIAMLQNFFAPALQDYSGFNQRTWFQQDGATCHTSNDSIAAVREIFGQKVISKRGDINWPPRSPDLSPMDFFLWGYLKSKVFNNNPQSIEELKENIREEIQNISPNTCRAVMENFRSRL</sequence>
<dbReference type="InterPro" id="IPR009057">
    <property type="entry name" value="Homeodomain-like_sf"/>
</dbReference>
<evidence type="ECO:0000259" key="3">
    <source>
        <dbReference type="Pfam" id="PF16087"/>
    </source>
</evidence>
<dbReference type="GeneID" id="135194139"/>
<dbReference type="RefSeq" id="XP_064075074.1">
    <property type="nucleotide sequence ID" value="XM_064219004.1"/>
</dbReference>